<comment type="caution">
    <text evidence="2">The sequence shown here is derived from an EMBL/GenBank/DDBJ whole genome shotgun (WGS) entry which is preliminary data.</text>
</comment>
<keyword evidence="1" id="KW-0472">Membrane</keyword>
<proteinExistence type="predicted"/>
<accession>A0A9X1UIG2</accession>
<feature type="transmembrane region" description="Helical" evidence="1">
    <location>
        <begin position="20"/>
        <end position="43"/>
    </location>
</feature>
<evidence type="ECO:0000313" key="2">
    <source>
        <dbReference type="EMBL" id="MCG2629717.1"/>
    </source>
</evidence>
<reference evidence="2" key="1">
    <citation type="submission" date="2022-01" db="EMBL/GenBank/DDBJ databases">
        <title>Genome sequnece data of strain Bradyrhizobium sp. nov.</title>
        <authorList>
            <person name="Zhang J."/>
        </authorList>
    </citation>
    <scope>NUCLEOTIDE SEQUENCE</scope>
    <source>
        <strain evidence="2">WYCCWR 13023</strain>
    </source>
</reference>
<dbReference type="Proteomes" id="UP001139054">
    <property type="component" value="Unassembled WGS sequence"/>
</dbReference>
<evidence type="ECO:0000256" key="1">
    <source>
        <dbReference type="SAM" id="Phobius"/>
    </source>
</evidence>
<gene>
    <name evidence="2" type="ORF">L6654_24135</name>
</gene>
<organism evidence="2 3">
    <name type="scientific">Bradyrhizobium zhengyangense</name>
    <dbReference type="NCBI Taxonomy" id="2911009"/>
    <lineage>
        <taxon>Bacteria</taxon>
        <taxon>Pseudomonadati</taxon>
        <taxon>Pseudomonadota</taxon>
        <taxon>Alphaproteobacteria</taxon>
        <taxon>Hyphomicrobiales</taxon>
        <taxon>Nitrobacteraceae</taxon>
        <taxon>Bradyrhizobium</taxon>
    </lineage>
</organism>
<keyword evidence="1" id="KW-1133">Transmembrane helix</keyword>
<dbReference type="EMBL" id="JAKLTY010000016">
    <property type="protein sequence ID" value="MCG2629717.1"/>
    <property type="molecule type" value="Genomic_DNA"/>
</dbReference>
<name>A0A9X1UIG2_9BRAD</name>
<evidence type="ECO:0000313" key="3">
    <source>
        <dbReference type="Proteomes" id="UP001139054"/>
    </source>
</evidence>
<protein>
    <submittedName>
        <fullName evidence="2">Uncharacterized protein</fullName>
    </submittedName>
</protein>
<keyword evidence="1" id="KW-0812">Transmembrane</keyword>
<dbReference type="RefSeq" id="WP_237891186.1">
    <property type="nucleotide sequence ID" value="NZ_JAKLTY010000016.1"/>
</dbReference>
<sequence>MARVFGWLWKRWSDYQSVVAILDVLDLKTAVGGFLSFFGMTFFGATNMQWSPPAVLLAGLTAAAVVSVTLVAFRIWLRMEPKKHTAKQNEASVAPTAPLDGDIDARAAFFRILESSQWRADQDVATDPKGLVYDWREVRLSTEIHNYLRNGQLAAWGEECLPGTASTPRKPIPPETWDRVAIHFDRSSAPRTAAHFRGRTSRAQGPMAWVGIQFSSAQMFDLYPLRRNQIPNRISSVELMKMAIRLGWNFSDQHSLELIDLQDAIRQGALDAQLTVWGKLNRWPNAPQLMQKEVLEKIPAEHFKDYRINLFAALENDNFHTYTWHILPSSSAEKGYLDLHVDRSEAANWLRLDALAFRGRTTTQTRV</sequence>
<dbReference type="AlphaFoldDB" id="A0A9X1UIG2"/>
<feature type="transmembrane region" description="Helical" evidence="1">
    <location>
        <begin position="55"/>
        <end position="77"/>
    </location>
</feature>